<dbReference type="EMBL" id="SHKX01000010">
    <property type="protein sequence ID" value="RZU47834.1"/>
    <property type="molecule type" value="Genomic_DNA"/>
</dbReference>
<dbReference type="Pfam" id="PF20628">
    <property type="entry name" value="Dyp_perox_C"/>
    <property type="match status" value="1"/>
</dbReference>
<comment type="cofactor">
    <cofactor evidence="1">
        <name>heme b</name>
        <dbReference type="ChEBI" id="CHEBI:60344"/>
    </cofactor>
</comment>
<proteinExistence type="predicted"/>
<keyword evidence="2 7" id="KW-0575">Peroxidase</keyword>
<evidence type="ECO:0000256" key="1">
    <source>
        <dbReference type="ARBA" id="ARBA00001970"/>
    </source>
</evidence>
<dbReference type="InterPro" id="IPR006314">
    <property type="entry name" value="Dyp_peroxidase"/>
</dbReference>
<evidence type="ECO:0000256" key="5">
    <source>
        <dbReference type="ARBA" id="ARBA00023004"/>
    </source>
</evidence>
<dbReference type="NCBIfam" id="TIGR01413">
    <property type="entry name" value="Dyp_perox_fam"/>
    <property type="match status" value="1"/>
</dbReference>
<sequence>MSLSQPGILAPVPPLARYLTFRIRHQPDLSAALDALQTLADGDRIVVGLGKSLLLQLGVERPALPGFPAYTTAAVSIPATPADLWCWLRGEDRGELLLLAQLLEEALAPGFELTQVTDAFRHQEGRDLTGYEDGTENPEGADAEAAAIVRGQGEGLDGGSVVAVQHWRHDMAAFRAMSGAAQDAMIGRRRSDNEELADAPESAHVKRTAQESFSPEAFVLRRSMPWAEGQEAGLVFVAFGHTAQAFAAQLRRMAGVEDGIADALFRFTRPVTGGYFWCPPMRDGRIMLPPSARP</sequence>
<dbReference type="PANTHER" id="PTHR30521:SF0">
    <property type="entry name" value="DYP-TYPE PEROXIDASE FAMILY PROTEIN"/>
    <property type="match status" value="1"/>
</dbReference>
<gene>
    <name evidence="7" type="ORF">EV700_0801</name>
</gene>
<dbReference type="PANTHER" id="PTHR30521">
    <property type="entry name" value="DEFERROCHELATASE/PEROXIDASE"/>
    <property type="match status" value="1"/>
</dbReference>
<evidence type="ECO:0000256" key="4">
    <source>
        <dbReference type="ARBA" id="ARBA00023002"/>
    </source>
</evidence>
<keyword evidence="8" id="KW-1185">Reference proteome</keyword>
<name>A0A4Q7ZCC6_9GAMM</name>
<dbReference type="GO" id="GO:0005829">
    <property type="term" value="C:cytosol"/>
    <property type="evidence" value="ECO:0007669"/>
    <property type="project" value="TreeGrafter"/>
</dbReference>
<protein>
    <submittedName>
        <fullName evidence="7">Putative iron-dependent peroxidase</fullName>
    </submittedName>
</protein>
<evidence type="ECO:0000313" key="7">
    <source>
        <dbReference type="EMBL" id="RZU47834.1"/>
    </source>
</evidence>
<dbReference type="PROSITE" id="PS51404">
    <property type="entry name" value="DYP_PEROXIDASE"/>
    <property type="match status" value="1"/>
</dbReference>
<evidence type="ECO:0000256" key="2">
    <source>
        <dbReference type="ARBA" id="ARBA00022559"/>
    </source>
</evidence>
<dbReference type="OrthoDB" id="3251355at2"/>
<dbReference type="AlphaFoldDB" id="A0A4Q7ZCC6"/>
<dbReference type="InterPro" id="IPR048328">
    <property type="entry name" value="Dyp_perox_C"/>
</dbReference>
<dbReference type="GO" id="GO:0020037">
    <property type="term" value="F:heme binding"/>
    <property type="evidence" value="ECO:0007669"/>
    <property type="project" value="InterPro"/>
</dbReference>
<keyword evidence="3" id="KW-0479">Metal-binding</keyword>
<evidence type="ECO:0000313" key="8">
    <source>
        <dbReference type="Proteomes" id="UP000292423"/>
    </source>
</evidence>
<dbReference type="GO" id="GO:0004601">
    <property type="term" value="F:peroxidase activity"/>
    <property type="evidence" value="ECO:0007669"/>
    <property type="project" value="UniProtKB-KW"/>
</dbReference>
<evidence type="ECO:0000256" key="3">
    <source>
        <dbReference type="ARBA" id="ARBA00022723"/>
    </source>
</evidence>
<dbReference type="InterPro" id="IPR011008">
    <property type="entry name" value="Dimeric_a/b-barrel"/>
</dbReference>
<keyword evidence="4" id="KW-0560">Oxidoreductase</keyword>
<evidence type="ECO:0000259" key="6">
    <source>
        <dbReference type="Pfam" id="PF20628"/>
    </source>
</evidence>
<dbReference type="SUPFAM" id="SSF54909">
    <property type="entry name" value="Dimeric alpha+beta barrel"/>
    <property type="match status" value="1"/>
</dbReference>
<dbReference type="RefSeq" id="WP_130411047.1">
    <property type="nucleotide sequence ID" value="NZ_SHKX01000010.1"/>
</dbReference>
<accession>A0A4Q7ZCC6</accession>
<feature type="domain" description="Dyp-type peroxidase C-terminal" evidence="6">
    <location>
        <begin position="125"/>
        <end position="281"/>
    </location>
</feature>
<keyword evidence="5" id="KW-0408">Iron</keyword>
<reference evidence="7 8" key="1">
    <citation type="submission" date="2019-02" db="EMBL/GenBank/DDBJ databases">
        <title>Genomic Encyclopedia of Type Strains, Phase IV (KMG-IV): sequencing the most valuable type-strain genomes for metagenomic binning, comparative biology and taxonomic classification.</title>
        <authorList>
            <person name="Goeker M."/>
        </authorList>
    </citation>
    <scope>NUCLEOTIDE SEQUENCE [LARGE SCALE GENOMIC DNA]</scope>
    <source>
        <strain evidence="7 8">DSM 105135</strain>
    </source>
</reference>
<dbReference type="Proteomes" id="UP000292423">
    <property type="component" value="Unassembled WGS sequence"/>
</dbReference>
<dbReference type="GO" id="GO:0046872">
    <property type="term" value="F:metal ion binding"/>
    <property type="evidence" value="ECO:0007669"/>
    <property type="project" value="UniProtKB-KW"/>
</dbReference>
<organism evidence="7 8">
    <name type="scientific">Fluviicoccus keumensis</name>
    <dbReference type="NCBI Taxonomy" id="1435465"/>
    <lineage>
        <taxon>Bacteria</taxon>
        <taxon>Pseudomonadati</taxon>
        <taxon>Pseudomonadota</taxon>
        <taxon>Gammaproteobacteria</taxon>
        <taxon>Moraxellales</taxon>
        <taxon>Moraxellaceae</taxon>
        <taxon>Fluviicoccus</taxon>
    </lineage>
</organism>
<comment type="caution">
    <text evidence="7">The sequence shown here is derived from an EMBL/GenBank/DDBJ whole genome shotgun (WGS) entry which is preliminary data.</text>
</comment>